<evidence type="ECO:0000256" key="4">
    <source>
        <dbReference type="ARBA" id="ARBA00022605"/>
    </source>
</evidence>
<dbReference type="InterPro" id="IPR011060">
    <property type="entry name" value="RibuloseP-bd_barrel"/>
</dbReference>
<dbReference type="InterPro" id="IPR045186">
    <property type="entry name" value="Indole-3-glycerol_P_synth"/>
</dbReference>
<dbReference type="Pfam" id="PF00218">
    <property type="entry name" value="IGPS"/>
    <property type="match status" value="1"/>
</dbReference>
<evidence type="ECO:0000256" key="1">
    <source>
        <dbReference type="ARBA" id="ARBA00001633"/>
    </source>
</evidence>
<evidence type="ECO:0000256" key="3">
    <source>
        <dbReference type="ARBA" id="ARBA00008737"/>
    </source>
</evidence>
<dbReference type="EMBL" id="CP073708">
    <property type="protein sequence ID" value="QUO39827.1"/>
    <property type="molecule type" value="Genomic_DNA"/>
</dbReference>
<keyword evidence="6 9" id="KW-0822">Tryptophan biosynthesis</keyword>
<dbReference type="GO" id="GO:0004640">
    <property type="term" value="F:phosphoribosylanthranilate isomerase activity"/>
    <property type="evidence" value="ECO:0007669"/>
    <property type="project" value="TreeGrafter"/>
</dbReference>
<dbReference type="EMBL" id="CP066308">
    <property type="protein sequence ID" value="QQE72749.1"/>
    <property type="molecule type" value="Genomic_DNA"/>
</dbReference>
<comment type="pathway">
    <text evidence="2 9">Amino-acid biosynthesis; L-tryptophan biosynthesis; L-tryptophan from chorismate: step 4/5.</text>
</comment>
<evidence type="ECO:0000313" key="11">
    <source>
        <dbReference type="EMBL" id="QQE72749.1"/>
    </source>
</evidence>
<dbReference type="FunFam" id="3.20.20.70:FF:000024">
    <property type="entry name" value="Indole-3-glycerol phosphate synthase"/>
    <property type="match status" value="1"/>
</dbReference>
<keyword evidence="14" id="KW-1185">Reference proteome</keyword>
<comment type="catalytic activity">
    <reaction evidence="1 9">
        <text>1-(2-carboxyphenylamino)-1-deoxy-D-ribulose 5-phosphate + H(+) = (1S,2R)-1-C-(indol-3-yl)glycerol 3-phosphate + CO2 + H2O</text>
        <dbReference type="Rhea" id="RHEA:23476"/>
        <dbReference type="ChEBI" id="CHEBI:15377"/>
        <dbReference type="ChEBI" id="CHEBI:15378"/>
        <dbReference type="ChEBI" id="CHEBI:16526"/>
        <dbReference type="ChEBI" id="CHEBI:58613"/>
        <dbReference type="ChEBI" id="CHEBI:58866"/>
        <dbReference type="EC" id="4.1.1.48"/>
    </reaction>
</comment>
<dbReference type="GO" id="GO:0000162">
    <property type="term" value="P:L-tryptophan biosynthetic process"/>
    <property type="evidence" value="ECO:0007669"/>
    <property type="project" value="UniProtKB-UniRule"/>
</dbReference>
<feature type="domain" description="Indole-3-glycerol phosphate synthase" evidence="10">
    <location>
        <begin position="2"/>
        <end position="255"/>
    </location>
</feature>
<evidence type="ECO:0000256" key="9">
    <source>
        <dbReference type="HAMAP-Rule" id="MF_00134"/>
    </source>
</evidence>
<dbReference type="UniPathway" id="UPA00035">
    <property type="reaction ID" value="UER00043"/>
</dbReference>
<dbReference type="NCBIfam" id="NF001377">
    <property type="entry name" value="PRK00278.2-4"/>
    <property type="match status" value="1"/>
</dbReference>
<evidence type="ECO:0000313" key="12">
    <source>
        <dbReference type="EMBL" id="QUO39827.1"/>
    </source>
</evidence>
<reference evidence="12" key="2">
    <citation type="submission" date="2021-04" db="EMBL/GenBank/DDBJ databases">
        <title>Brevibacillus composti FJAT-54423, complete genome.</title>
        <authorList>
            <person name="Tang R."/>
        </authorList>
    </citation>
    <scope>NUCLEOTIDE SEQUENCE</scope>
    <source>
        <strain evidence="12">FJAT-54424</strain>
    </source>
</reference>
<evidence type="ECO:0000256" key="5">
    <source>
        <dbReference type="ARBA" id="ARBA00022793"/>
    </source>
</evidence>
<dbReference type="CDD" id="cd00331">
    <property type="entry name" value="IGPS"/>
    <property type="match status" value="1"/>
</dbReference>
<evidence type="ECO:0000313" key="13">
    <source>
        <dbReference type="Proteomes" id="UP000595847"/>
    </source>
</evidence>
<name>A0A7T5JM52_9BACL</name>
<dbReference type="AlphaFoldDB" id="A0A7T5JM52"/>
<dbReference type="KEGG" id="bcop:JD108_12370"/>
<evidence type="ECO:0000259" key="10">
    <source>
        <dbReference type="Pfam" id="PF00218"/>
    </source>
</evidence>
<dbReference type="InterPro" id="IPR001468">
    <property type="entry name" value="Indole-3-GlycerolPSynthase_CS"/>
</dbReference>
<evidence type="ECO:0000256" key="7">
    <source>
        <dbReference type="ARBA" id="ARBA00023141"/>
    </source>
</evidence>
<evidence type="ECO:0000313" key="14">
    <source>
        <dbReference type="Proteomes" id="UP000677234"/>
    </source>
</evidence>
<dbReference type="Proteomes" id="UP000595847">
    <property type="component" value="Chromosome"/>
</dbReference>
<dbReference type="Gene3D" id="3.20.20.70">
    <property type="entry name" value="Aldolase class I"/>
    <property type="match status" value="1"/>
</dbReference>
<keyword evidence="7 9" id="KW-0057">Aromatic amino acid biosynthesis</keyword>
<gene>
    <name evidence="9 11" type="primary">trpC</name>
    <name evidence="11" type="ORF">JD108_12370</name>
    <name evidence="12" type="ORF">KDJ56_12315</name>
</gene>
<organism evidence="11 13">
    <name type="scientific">Brevibacillus composti</name>
    <dbReference type="NCBI Taxonomy" id="2796470"/>
    <lineage>
        <taxon>Bacteria</taxon>
        <taxon>Bacillati</taxon>
        <taxon>Bacillota</taxon>
        <taxon>Bacilli</taxon>
        <taxon>Bacillales</taxon>
        <taxon>Paenibacillaceae</taxon>
        <taxon>Brevibacillus</taxon>
    </lineage>
</organism>
<keyword evidence="5 9" id="KW-0210">Decarboxylase</keyword>
<reference evidence="11 13" key="1">
    <citation type="submission" date="2020-12" db="EMBL/GenBank/DDBJ databases">
        <title>strain FJAT-54423T represents a novel species of the genus Brevibacillus.</title>
        <authorList>
            <person name="Tang R."/>
        </authorList>
    </citation>
    <scope>NUCLEOTIDE SEQUENCE [LARGE SCALE GENOMIC DNA]</scope>
    <source>
        <strain evidence="11 13">FJAT-54423</strain>
    </source>
</reference>
<dbReference type="InterPro" id="IPR013785">
    <property type="entry name" value="Aldolase_TIM"/>
</dbReference>
<dbReference type="HAMAP" id="MF_00134_B">
    <property type="entry name" value="IGPS_B"/>
    <property type="match status" value="1"/>
</dbReference>
<sequence length="272" mass="29482">MLHKIVDKKREEVAQLRASTSIPQLLQEASEMRPAKPFGKALLESCRPVSVIAEVKKASPSKGVIRPDFDPLAIANSYAAAQVECMSVLTDEPFFQGSKAYLKSISRAVSQPLLRKDFLIDEIQVVEARACGADCILLIAAILDGHQLKQLAQTAADLGMDTLIEVHDRAELEQVLAVTTPSLLGINNRNLRTFVTDLDVTRELAASVPPGIPVISESGISSAQDVNAVRAYGARSILVGEHFMRQQDVTQAVLDLVGALPDRKKHAEQVKG</sequence>
<evidence type="ECO:0000256" key="2">
    <source>
        <dbReference type="ARBA" id="ARBA00004696"/>
    </source>
</evidence>
<proteinExistence type="inferred from homology"/>
<dbReference type="PANTHER" id="PTHR22854">
    <property type="entry name" value="TRYPTOPHAN BIOSYNTHESIS PROTEIN"/>
    <property type="match status" value="1"/>
</dbReference>
<keyword evidence="8 9" id="KW-0456">Lyase</keyword>
<keyword evidence="4 9" id="KW-0028">Amino-acid biosynthesis</keyword>
<dbReference type="SUPFAM" id="SSF51366">
    <property type="entry name" value="Ribulose-phoshate binding barrel"/>
    <property type="match status" value="1"/>
</dbReference>
<comment type="similarity">
    <text evidence="3 9">Belongs to the TrpC family.</text>
</comment>
<dbReference type="EC" id="4.1.1.48" evidence="9"/>
<protein>
    <recommendedName>
        <fullName evidence="9">Indole-3-glycerol phosphate synthase</fullName>
        <shortName evidence="9">IGPS</shortName>
        <ecNumber evidence="9">4.1.1.48</ecNumber>
    </recommendedName>
</protein>
<dbReference type="RefSeq" id="WP_198826382.1">
    <property type="nucleotide sequence ID" value="NZ_CP066308.1"/>
</dbReference>
<dbReference type="InterPro" id="IPR013798">
    <property type="entry name" value="Indole-3-glycerol_P_synth_dom"/>
</dbReference>
<evidence type="ECO:0000256" key="6">
    <source>
        <dbReference type="ARBA" id="ARBA00022822"/>
    </source>
</evidence>
<dbReference type="GO" id="GO:0004425">
    <property type="term" value="F:indole-3-glycerol-phosphate synthase activity"/>
    <property type="evidence" value="ECO:0007669"/>
    <property type="project" value="UniProtKB-UniRule"/>
</dbReference>
<accession>A0A7T5JM52</accession>
<dbReference type="PROSITE" id="PS00614">
    <property type="entry name" value="IGPS"/>
    <property type="match status" value="1"/>
</dbReference>
<dbReference type="PANTHER" id="PTHR22854:SF2">
    <property type="entry name" value="INDOLE-3-GLYCEROL-PHOSPHATE SYNTHASE"/>
    <property type="match status" value="1"/>
</dbReference>
<evidence type="ECO:0000256" key="8">
    <source>
        <dbReference type="ARBA" id="ARBA00023239"/>
    </source>
</evidence>
<dbReference type="Proteomes" id="UP000677234">
    <property type="component" value="Chromosome"/>
</dbReference>